<dbReference type="PANTHER" id="PTHR43353:SF5">
    <property type="entry name" value="SUCCINATE-SEMIALDEHYDE DEHYDROGENASE, MITOCHONDRIAL"/>
    <property type="match status" value="1"/>
</dbReference>
<dbReference type="InterPro" id="IPR016161">
    <property type="entry name" value="Ald_DH/histidinol_DH"/>
</dbReference>
<evidence type="ECO:0000256" key="1">
    <source>
        <dbReference type="ARBA" id="ARBA00009986"/>
    </source>
</evidence>
<dbReference type="InterPro" id="IPR016163">
    <property type="entry name" value="Ald_DH_C"/>
</dbReference>
<dbReference type="InterPro" id="IPR015590">
    <property type="entry name" value="Aldehyde_DH_dom"/>
</dbReference>
<dbReference type="AlphaFoldDB" id="A0A919P241"/>
<dbReference type="GO" id="GO:0004777">
    <property type="term" value="F:succinate-semialdehyde dehydrogenase (NAD+) activity"/>
    <property type="evidence" value="ECO:0007669"/>
    <property type="project" value="TreeGrafter"/>
</dbReference>
<organism evidence="6 7">
    <name type="scientific">Cellulomonas chitinilytica</name>
    <dbReference type="NCBI Taxonomy" id="398759"/>
    <lineage>
        <taxon>Bacteria</taxon>
        <taxon>Bacillati</taxon>
        <taxon>Actinomycetota</taxon>
        <taxon>Actinomycetes</taxon>
        <taxon>Micrococcales</taxon>
        <taxon>Cellulomonadaceae</taxon>
        <taxon>Cellulomonas</taxon>
    </lineage>
</organism>
<evidence type="ECO:0000256" key="2">
    <source>
        <dbReference type="ARBA" id="ARBA00023002"/>
    </source>
</evidence>
<dbReference type="FunFam" id="3.40.309.10:FF:000004">
    <property type="entry name" value="Succinate-semialdehyde dehydrogenase I"/>
    <property type="match status" value="1"/>
</dbReference>
<dbReference type="InterPro" id="IPR029510">
    <property type="entry name" value="Ald_DH_CS_GLU"/>
</dbReference>
<comment type="caution">
    <text evidence="6">The sequence shown here is derived from an EMBL/GenBank/DDBJ whole genome shotgun (WGS) entry which is preliminary data.</text>
</comment>
<dbReference type="SUPFAM" id="SSF53720">
    <property type="entry name" value="ALDH-like"/>
    <property type="match status" value="1"/>
</dbReference>
<dbReference type="CDD" id="cd07103">
    <property type="entry name" value="ALDH_F5_SSADH_GabD"/>
    <property type="match status" value="1"/>
</dbReference>
<feature type="active site" evidence="3">
    <location>
        <position position="275"/>
    </location>
</feature>
<dbReference type="InterPro" id="IPR050740">
    <property type="entry name" value="Aldehyde_DH_Superfamily"/>
</dbReference>
<keyword evidence="7" id="KW-1185">Reference proteome</keyword>
<dbReference type="Pfam" id="PF00171">
    <property type="entry name" value="Aldedh"/>
    <property type="match status" value="1"/>
</dbReference>
<evidence type="ECO:0000256" key="3">
    <source>
        <dbReference type="PROSITE-ProRule" id="PRU10007"/>
    </source>
</evidence>
<sequence length="500" mass="52750">MRLPGARDTVRMTTSLPPTVAAHVPTEILVDGSWRPARSGRTFEVADPATTQTLFDVADGGEQDALDALTAADGASAEWRAVAPRQRAELLRAVFETITARTEDIAALVTAEGGKPLAESRAEVAYAADYVRWYSEQAVRLDGLARRAPSGTNHQLVLRRPVGPALLITPWNFPIAMIARKVAPALSAGCPVVVKPAQLTPLTTAFVAEIIRAELVERGMPAGVINVVPSSSARSVSGPLLADPRLRKLSFTGSTEVGASLLKLASEHILRTSMELGGNAPFLVFDDADLDDAVEGAVAAKMRNAGQTCVAANRFLVQRGVADEFTTRLTAAFERLVVGHGAETGTTVGPLIEKSAVDRVEEVVAQAADAGARVRIGGDRPDRPGYFYNPTVLDRVDPALRLVTEEIFGPVAPVVTFGSEAEGVELANGTPFGLVAYAYTRDVARVLRLAESVETGMLGVNRGMVSDASAPFGGVKASGLGREGGEAGIEEYLETTYVAL</sequence>
<evidence type="ECO:0000313" key="7">
    <source>
        <dbReference type="Proteomes" id="UP000632740"/>
    </source>
</evidence>
<dbReference type="FunFam" id="3.40.605.10:FF:000007">
    <property type="entry name" value="NAD/NADP-dependent betaine aldehyde dehydrogenase"/>
    <property type="match status" value="1"/>
</dbReference>
<keyword evidence="2 4" id="KW-0560">Oxidoreductase</keyword>
<feature type="domain" description="Aldehyde dehydrogenase" evidence="5">
    <location>
        <begin position="34"/>
        <end position="498"/>
    </location>
</feature>
<dbReference type="Gene3D" id="3.40.309.10">
    <property type="entry name" value="Aldehyde Dehydrogenase, Chain A, domain 2"/>
    <property type="match status" value="1"/>
</dbReference>
<dbReference type="PANTHER" id="PTHR43353">
    <property type="entry name" value="SUCCINATE-SEMIALDEHYDE DEHYDROGENASE, MITOCHONDRIAL"/>
    <property type="match status" value="1"/>
</dbReference>
<dbReference type="Gene3D" id="3.40.605.10">
    <property type="entry name" value="Aldehyde Dehydrogenase, Chain A, domain 1"/>
    <property type="match status" value="1"/>
</dbReference>
<comment type="similarity">
    <text evidence="1 4">Belongs to the aldehyde dehydrogenase family.</text>
</comment>
<dbReference type="Proteomes" id="UP000632740">
    <property type="component" value="Unassembled WGS sequence"/>
</dbReference>
<gene>
    <name evidence="6" type="ORF">Cch01nite_26060</name>
</gene>
<reference evidence="6" key="1">
    <citation type="submission" date="2021-01" db="EMBL/GenBank/DDBJ databases">
        <title>Whole genome shotgun sequence of Cellulomonas chitinilytica NBRC 110799.</title>
        <authorList>
            <person name="Komaki H."/>
            <person name="Tamura T."/>
        </authorList>
    </citation>
    <scope>NUCLEOTIDE SEQUENCE</scope>
    <source>
        <strain evidence="6">NBRC 110799</strain>
    </source>
</reference>
<evidence type="ECO:0000256" key="4">
    <source>
        <dbReference type="RuleBase" id="RU003345"/>
    </source>
</evidence>
<dbReference type="GO" id="GO:0009450">
    <property type="term" value="P:gamma-aminobutyric acid catabolic process"/>
    <property type="evidence" value="ECO:0007669"/>
    <property type="project" value="TreeGrafter"/>
</dbReference>
<dbReference type="EMBL" id="BONK01000008">
    <property type="protein sequence ID" value="GIG21882.1"/>
    <property type="molecule type" value="Genomic_DNA"/>
</dbReference>
<evidence type="ECO:0000259" key="5">
    <source>
        <dbReference type="Pfam" id="PF00171"/>
    </source>
</evidence>
<protein>
    <submittedName>
        <fullName evidence="6">NAD-dependent succinate-semialdehyde dehydrogenase</fullName>
    </submittedName>
</protein>
<dbReference type="PROSITE" id="PS00687">
    <property type="entry name" value="ALDEHYDE_DEHYDR_GLU"/>
    <property type="match status" value="1"/>
</dbReference>
<accession>A0A919P241</accession>
<name>A0A919P241_9CELL</name>
<proteinExistence type="inferred from homology"/>
<dbReference type="InterPro" id="IPR016162">
    <property type="entry name" value="Ald_DH_N"/>
</dbReference>
<evidence type="ECO:0000313" key="6">
    <source>
        <dbReference type="EMBL" id="GIG21882.1"/>
    </source>
</evidence>